<sequence length="146" mass="16720">MPKTKKILRIITHCGNHEYLKMPVAIKNSPSHYQRMMNTIFATEFSEGWLIIYIYDIIICSDSESLHLERLARVLYKATAVNMNISLKNCSFGSKELKALGHIVLGLSLGTDKNKVAEALLRPLPQNKKEMMSFLGFAIYHRQHLK</sequence>
<reference evidence="2" key="1">
    <citation type="submission" date="2021-03" db="EMBL/GenBank/DDBJ databases">
        <title>Draft genome sequence of rust myrtle Austropuccinia psidii MF-1, a brazilian biotype.</title>
        <authorList>
            <person name="Quecine M.C."/>
            <person name="Pachon D.M.R."/>
            <person name="Bonatelli M.L."/>
            <person name="Correr F.H."/>
            <person name="Franceschini L.M."/>
            <person name="Leite T.F."/>
            <person name="Margarido G.R.A."/>
            <person name="Almeida C.A."/>
            <person name="Ferrarezi J.A."/>
            <person name="Labate C.A."/>
        </authorList>
    </citation>
    <scope>NUCLEOTIDE SEQUENCE</scope>
    <source>
        <strain evidence="2">MF-1</strain>
    </source>
</reference>
<dbReference type="PANTHER" id="PTHR33064:SF37">
    <property type="entry name" value="RIBONUCLEASE H"/>
    <property type="match status" value="1"/>
</dbReference>
<keyword evidence="3" id="KW-1185">Reference proteome</keyword>
<evidence type="ECO:0000313" key="3">
    <source>
        <dbReference type="Proteomes" id="UP000765509"/>
    </source>
</evidence>
<accession>A0A9Q3DIL6</accession>
<dbReference type="AlphaFoldDB" id="A0A9Q3DIL6"/>
<dbReference type="SUPFAM" id="SSF56672">
    <property type="entry name" value="DNA/RNA polymerases"/>
    <property type="match status" value="1"/>
</dbReference>
<dbReference type="OrthoDB" id="2446696at2759"/>
<dbReference type="EMBL" id="AVOT02017686">
    <property type="protein sequence ID" value="MBW0504004.1"/>
    <property type="molecule type" value="Genomic_DNA"/>
</dbReference>
<dbReference type="PANTHER" id="PTHR33064">
    <property type="entry name" value="POL PROTEIN"/>
    <property type="match status" value="1"/>
</dbReference>
<evidence type="ECO:0000259" key="1">
    <source>
        <dbReference type="Pfam" id="PF00078"/>
    </source>
</evidence>
<proteinExistence type="predicted"/>
<dbReference type="Pfam" id="PF00078">
    <property type="entry name" value="RVT_1"/>
    <property type="match status" value="1"/>
</dbReference>
<dbReference type="Proteomes" id="UP000765509">
    <property type="component" value="Unassembled WGS sequence"/>
</dbReference>
<protein>
    <recommendedName>
        <fullName evidence="1">Reverse transcriptase domain-containing protein</fullName>
    </recommendedName>
</protein>
<dbReference type="InterPro" id="IPR051320">
    <property type="entry name" value="Viral_Replic_Matur_Polypro"/>
</dbReference>
<dbReference type="InterPro" id="IPR000477">
    <property type="entry name" value="RT_dom"/>
</dbReference>
<evidence type="ECO:0000313" key="2">
    <source>
        <dbReference type="EMBL" id="MBW0504004.1"/>
    </source>
</evidence>
<feature type="domain" description="Reverse transcriptase" evidence="1">
    <location>
        <begin position="15"/>
        <end position="103"/>
    </location>
</feature>
<dbReference type="InterPro" id="IPR043128">
    <property type="entry name" value="Rev_trsase/Diguanyl_cyclase"/>
</dbReference>
<comment type="caution">
    <text evidence="2">The sequence shown here is derived from an EMBL/GenBank/DDBJ whole genome shotgun (WGS) entry which is preliminary data.</text>
</comment>
<name>A0A9Q3DIL6_9BASI</name>
<dbReference type="Gene3D" id="3.30.70.270">
    <property type="match status" value="1"/>
</dbReference>
<organism evidence="2 3">
    <name type="scientific">Austropuccinia psidii MF-1</name>
    <dbReference type="NCBI Taxonomy" id="1389203"/>
    <lineage>
        <taxon>Eukaryota</taxon>
        <taxon>Fungi</taxon>
        <taxon>Dikarya</taxon>
        <taxon>Basidiomycota</taxon>
        <taxon>Pucciniomycotina</taxon>
        <taxon>Pucciniomycetes</taxon>
        <taxon>Pucciniales</taxon>
        <taxon>Sphaerophragmiaceae</taxon>
        <taxon>Austropuccinia</taxon>
    </lineage>
</organism>
<dbReference type="InterPro" id="IPR043502">
    <property type="entry name" value="DNA/RNA_pol_sf"/>
</dbReference>
<gene>
    <name evidence="2" type="ORF">O181_043719</name>
</gene>